<dbReference type="InterPro" id="IPR003439">
    <property type="entry name" value="ABC_transporter-like_ATP-bd"/>
</dbReference>
<evidence type="ECO:0000256" key="2">
    <source>
        <dbReference type="ARBA" id="ARBA00022741"/>
    </source>
</evidence>
<proteinExistence type="predicted"/>
<dbReference type="Pfam" id="PF00005">
    <property type="entry name" value="ABC_tran"/>
    <property type="match status" value="1"/>
</dbReference>
<evidence type="ECO:0000313" key="6">
    <source>
        <dbReference type="Proteomes" id="UP001589867"/>
    </source>
</evidence>
<evidence type="ECO:0000256" key="3">
    <source>
        <dbReference type="ARBA" id="ARBA00022840"/>
    </source>
</evidence>
<dbReference type="CDD" id="cd03257">
    <property type="entry name" value="ABC_NikE_OppD_transporters"/>
    <property type="match status" value="1"/>
</dbReference>
<evidence type="ECO:0000256" key="1">
    <source>
        <dbReference type="ARBA" id="ARBA00022448"/>
    </source>
</evidence>
<keyword evidence="2" id="KW-0547">Nucleotide-binding</keyword>
<keyword evidence="1" id="KW-0813">Transport</keyword>
<name>A0ABV6M2Y1_9ACTN</name>
<organism evidence="5 6">
    <name type="scientific">Phytohabitans kaempferiae</name>
    <dbReference type="NCBI Taxonomy" id="1620943"/>
    <lineage>
        <taxon>Bacteria</taxon>
        <taxon>Bacillati</taxon>
        <taxon>Actinomycetota</taxon>
        <taxon>Actinomycetes</taxon>
        <taxon>Micromonosporales</taxon>
        <taxon>Micromonosporaceae</taxon>
    </lineage>
</organism>
<dbReference type="InterPro" id="IPR017871">
    <property type="entry name" value="ABC_transporter-like_CS"/>
</dbReference>
<protein>
    <submittedName>
        <fullName evidence="5">ATP-binding cassette domain-containing protein</fullName>
    </submittedName>
</protein>
<dbReference type="PANTHER" id="PTHR43776">
    <property type="entry name" value="TRANSPORT ATP-BINDING PROTEIN"/>
    <property type="match status" value="1"/>
</dbReference>
<dbReference type="GO" id="GO:0005524">
    <property type="term" value="F:ATP binding"/>
    <property type="evidence" value="ECO:0007669"/>
    <property type="project" value="UniProtKB-KW"/>
</dbReference>
<evidence type="ECO:0000259" key="4">
    <source>
        <dbReference type="PROSITE" id="PS50893"/>
    </source>
</evidence>
<dbReference type="InterPro" id="IPR027417">
    <property type="entry name" value="P-loop_NTPase"/>
</dbReference>
<comment type="caution">
    <text evidence="5">The sequence shown here is derived from an EMBL/GenBank/DDBJ whole genome shotgun (WGS) entry which is preliminary data.</text>
</comment>
<dbReference type="InterPro" id="IPR003593">
    <property type="entry name" value="AAA+_ATPase"/>
</dbReference>
<keyword evidence="3 5" id="KW-0067">ATP-binding</keyword>
<dbReference type="Proteomes" id="UP001589867">
    <property type="component" value="Unassembled WGS sequence"/>
</dbReference>
<dbReference type="SMART" id="SM00382">
    <property type="entry name" value="AAA"/>
    <property type="match status" value="1"/>
</dbReference>
<evidence type="ECO:0000313" key="5">
    <source>
        <dbReference type="EMBL" id="MFC0529042.1"/>
    </source>
</evidence>
<gene>
    <name evidence="5" type="ORF">ACFFIA_15395</name>
</gene>
<dbReference type="InterPro" id="IPR050319">
    <property type="entry name" value="ABC_transp_ATP-bind"/>
</dbReference>
<dbReference type="Gene3D" id="3.40.50.300">
    <property type="entry name" value="P-loop containing nucleotide triphosphate hydrolases"/>
    <property type="match status" value="1"/>
</dbReference>
<sequence length="270" mass="29960">MPVVEARSLRKSFHTARGVTVAVDDVSFTIEEGRTLGLIGESGSGKSTTGRLVLRLHDLDGGSVHVDGTELGSLSRAELRAKRAAMQMVFQEPFESLNPRMTIGEILAEPLLVHQRDLTRSAREARVLQMIEEVGLDPLLAQRRPRSLSGGQQQRVGIARAAINNPRFLVLDEPTSSLDLSVRVQILDLLARLQDRHGMAYLYISHDLATVNHIAHDVAVMHHGRIVEAGSTETVLRQPSDPYTIKLLDAYLSPDPRIRRRRYDDRSSVA</sequence>
<reference evidence="5 6" key="1">
    <citation type="submission" date="2024-09" db="EMBL/GenBank/DDBJ databases">
        <authorList>
            <person name="Sun Q."/>
            <person name="Mori K."/>
        </authorList>
    </citation>
    <scope>NUCLEOTIDE SEQUENCE [LARGE SCALE GENOMIC DNA]</scope>
    <source>
        <strain evidence="5 6">TBRC 3947</strain>
    </source>
</reference>
<dbReference type="PROSITE" id="PS50893">
    <property type="entry name" value="ABC_TRANSPORTER_2"/>
    <property type="match status" value="1"/>
</dbReference>
<accession>A0ABV6M2Y1</accession>
<dbReference type="PROSITE" id="PS00211">
    <property type="entry name" value="ABC_TRANSPORTER_1"/>
    <property type="match status" value="1"/>
</dbReference>
<feature type="domain" description="ABC transporter" evidence="4">
    <location>
        <begin position="4"/>
        <end position="248"/>
    </location>
</feature>
<dbReference type="SUPFAM" id="SSF52540">
    <property type="entry name" value="P-loop containing nucleoside triphosphate hydrolases"/>
    <property type="match status" value="1"/>
</dbReference>
<keyword evidence="6" id="KW-1185">Reference proteome</keyword>
<dbReference type="EMBL" id="JBHLUH010000023">
    <property type="protein sequence ID" value="MFC0529042.1"/>
    <property type="molecule type" value="Genomic_DNA"/>
</dbReference>